<accession>A0ABD2Q3P7</accession>
<evidence type="ECO:0000256" key="2">
    <source>
        <dbReference type="ARBA" id="ARBA00001947"/>
    </source>
</evidence>
<evidence type="ECO:0000256" key="8">
    <source>
        <dbReference type="ARBA" id="ARBA00022759"/>
    </source>
</evidence>
<dbReference type="EC" id="3.1.26.11" evidence="4"/>
<name>A0ABD2Q3P7_9PLAT</name>
<dbReference type="Gene3D" id="3.60.15.10">
    <property type="entry name" value="Ribonuclease Z/Hydroxyacylglutathione hydrolase-like"/>
    <property type="match status" value="1"/>
</dbReference>
<dbReference type="Proteomes" id="UP001626550">
    <property type="component" value="Unassembled WGS sequence"/>
</dbReference>
<keyword evidence="8" id="KW-0255">Endonuclease</keyword>
<proteinExistence type="inferred from homology"/>
<evidence type="ECO:0000256" key="9">
    <source>
        <dbReference type="ARBA" id="ARBA00022801"/>
    </source>
</evidence>
<comment type="cofactor">
    <cofactor evidence="2">
        <name>Zn(2+)</name>
        <dbReference type="ChEBI" id="CHEBI:29105"/>
    </cofactor>
</comment>
<dbReference type="InterPro" id="IPR001279">
    <property type="entry name" value="Metallo-B-lactamas"/>
</dbReference>
<evidence type="ECO:0000256" key="6">
    <source>
        <dbReference type="ARBA" id="ARBA00022722"/>
    </source>
</evidence>
<keyword evidence="5" id="KW-0819">tRNA processing</keyword>
<keyword evidence="10" id="KW-0862">Zinc</keyword>
<dbReference type="InterPro" id="IPR036866">
    <property type="entry name" value="RibonucZ/Hydroxyglut_hydro"/>
</dbReference>
<reference evidence="12 13" key="1">
    <citation type="submission" date="2024-11" db="EMBL/GenBank/DDBJ databases">
        <title>Adaptive evolution of stress response genes in parasites aligns with host niche diversity.</title>
        <authorList>
            <person name="Hahn C."/>
            <person name="Resl P."/>
        </authorList>
    </citation>
    <scope>NUCLEOTIDE SEQUENCE [LARGE SCALE GENOMIC DNA]</scope>
    <source>
        <strain evidence="12">EGGRZ-B1_66</strain>
        <tissue evidence="12">Body</tissue>
    </source>
</reference>
<dbReference type="PANTHER" id="PTHR12553:SF49">
    <property type="entry name" value="ZINC PHOSPHODIESTERASE ELAC PROTEIN 2"/>
    <property type="match status" value="1"/>
</dbReference>
<dbReference type="GO" id="GO:0042781">
    <property type="term" value="F:3'-tRNA processing endoribonuclease activity"/>
    <property type="evidence" value="ECO:0007669"/>
    <property type="project" value="UniProtKB-EC"/>
</dbReference>
<keyword evidence="7" id="KW-0479">Metal-binding</keyword>
<protein>
    <recommendedName>
        <fullName evidence="4">ribonuclease Z</fullName>
        <ecNumber evidence="4">3.1.26.11</ecNumber>
    </recommendedName>
</protein>
<comment type="caution">
    <text evidence="12">The sequence shown here is derived from an EMBL/GenBank/DDBJ whole genome shotgun (WGS) entry which is preliminary data.</text>
</comment>
<dbReference type="EMBL" id="JBJKFK010001059">
    <property type="protein sequence ID" value="KAL3314234.1"/>
    <property type="molecule type" value="Genomic_DNA"/>
</dbReference>
<comment type="catalytic activity">
    <reaction evidence="1">
        <text>Endonucleolytic cleavage of RNA, removing extra 3' nucleotides from tRNA precursor, generating 3' termini of tRNAs. A 3'-hydroxy group is left at the tRNA terminus and a 5'-phosphoryl group is left at the trailer molecule.</text>
        <dbReference type="EC" id="3.1.26.11"/>
    </reaction>
</comment>
<dbReference type="AlphaFoldDB" id="A0ABD2Q3P7"/>
<evidence type="ECO:0000256" key="10">
    <source>
        <dbReference type="ARBA" id="ARBA00022833"/>
    </source>
</evidence>
<evidence type="ECO:0000256" key="4">
    <source>
        <dbReference type="ARBA" id="ARBA00012477"/>
    </source>
</evidence>
<dbReference type="PANTHER" id="PTHR12553">
    <property type="entry name" value="ZINC PHOSPHODIESTERASE ELAC PROTEIN 2"/>
    <property type="match status" value="1"/>
</dbReference>
<evidence type="ECO:0000256" key="5">
    <source>
        <dbReference type="ARBA" id="ARBA00022694"/>
    </source>
</evidence>
<keyword evidence="13" id="KW-1185">Reference proteome</keyword>
<evidence type="ECO:0000256" key="1">
    <source>
        <dbReference type="ARBA" id="ARBA00000402"/>
    </source>
</evidence>
<organism evidence="12 13">
    <name type="scientific">Cichlidogyrus casuarinus</name>
    <dbReference type="NCBI Taxonomy" id="1844966"/>
    <lineage>
        <taxon>Eukaryota</taxon>
        <taxon>Metazoa</taxon>
        <taxon>Spiralia</taxon>
        <taxon>Lophotrochozoa</taxon>
        <taxon>Platyhelminthes</taxon>
        <taxon>Monogenea</taxon>
        <taxon>Monopisthocotylea</taxon>
        <taxon>Dactylogyridea</taxon>
        <taxon>Ancyrocephalidae</taxon>
        <taxon>Cichlidogyrus</taxon>
    </lineage>
</organism>
<keyword evidence="6" id="KW-0540">Nuclease</keyword>
<dbReference type="SUPFAM" id="SSF56281">
    <property type="entry name" value="Metallo-hydrolase/oxidoreductase"/>
    <property type="match status" value="1"/>
</dbReference>
<comment type="similarity">
    <text evidence="3">Belongs to the RNase Z family.</text>
</comment>
<evidence type="ECO:0000259" key="11">
    <source>
        <dbReference type="Pfam" id="PF12706"/>
    </source>
</evidence>
<evidence type="ECO:0000313" key="12">
    <source>
        <dbReference type="EMBL" id="KAL3314234.1"/>
    </source>
</evidence>
<gene>
    <name evidence="12" type="ORF">Ciccas_007149</name>
</gene>
<dbReference type="GO" id="GO:0046872">
    <property type="term" value="F:metal ion binding"/>
    <property type="evidence" value="ECO:0007669"/>
    <property type="project" value="UniProtKB-KW"/>
</dbReference>
<evidence type="ECO:0000313" key="13">
    <source>
        <dbReference type="Proteomes" id="UP001626550"/>
    </source>
</evidence>
<dbReference type="InterPro" id="IPR047151">
    <property type="entry name" value="RNZ2-like"/>
</dbReference>
<feature type="domain" description="Metallo-beta-lactamase" evidence="11">
    <location>
        <begin position="148"/>
        <end position="327"/>
    </location>
</feature>
<sequence length="397" mass="44962">MDGSSSRPSLQKSSHSANLLHQFIDSKVFKLPHKVSSLLKDDPHLKLDSDTVFAEPGLVFCDIADKNFISQVVTRKDLALSHLQEEIIDEFIVRGQLQKQLENDKSKNSSKIAGEWPKITFLGTGASSLNSYRTTTGILIQSEYMSSLWTPPELKDILKSLKAVLISHTHHDHHEGLFSVALEYRKFNADPLQVFAVRLFNEDLANFRKLYPLDSVLPNQQDLFQLHPLTAEKSIQPISVPHTSNSFAFVINLPLADGTRYRLAYSGDTVPCVKFAEAGKHADLLIHEATYPDDLENTAARTKHSTLSGALEIAEQMKPIFTILTHFSARNSQHPPYNSFIARVAPAFDLMQVSPDDFWRLPYYVPYYRYLNASDSKRKSKYINALAEHRFDYLKSL</sequence>
<keyword evidence="9" id="KW-0378">Hydrolase</keyword>
<dbReference type="Pfam" id="PF12706">
    <property type="entry name" value="Lactamase_B_2"/>
    <property type="match status" value="1"/>
</dbReference>
<evidence type="ECO:0000256" key="3">
    <source>
        <dbReference type="ARBA" id="ARBA00007823"/>
    </source>
</evidence>
<evidence type="ECO:0000256" key="7">
    <source>
        <dbReference type="ARBA" id="ARBA00022723"/>
    </source>
</evidence>